<name>A0A3D8GZ83_9GAMM</name>
<dbReference type="Pfam" id="PF12019">
    <property type="entry name" value="GspH"/>
    <property type="match status" value="1"/>
</dbReference>
<feature type="transmembrane region" description="Helical" evidence="11">
    <location>
        <begin position="12"/>
        <end position="33"/>
    </location>
</feature>
<reference evidence="13 14" key="1">
    <citation type="submission" date="2018-08" db="EMBL/GenBank/DDBJ databases">
        <title>Genome sequence of Marinobacter flavimaris KCTC 12185.</title>
        <authorList>
            <person name="Chun J."/>
            <person name="Kim B.-Y."/>
            <person name="Choi S.-B."/>
            <person name="Kwak M.-J."/>
        </authorList>
    </citation>
    <scope>NUCLEOTIDE SEQUENCE [LARGE SCALE GENOMIC DNA]</scope>
    <source>
        <strain evidence="13 14">KCTC 12185</strain>
    </source>
</reference>
<comment type="similarity">
    <text evidence="9">Belongs to the GSP H family.</text>
</comment>
<dbReference type="Gene3D" id="3.55.40.10">
    <property type="entry name" value="minor pseudopilin epsh domain"/>
    <property type="match status" value="1"/>
</dbReference>
<dbReference type="GO" id="GO:0015628">
    <property type="term" value="P:protein secretion by the type II secretion system"/>
    <property type="evidence" value="ECO:0007669"/>
    <property type="project" value="InterPro"/>
</dbReference>
<evidence type="ECO:0000259" key="12">
    <source>
        <dbReference type="Pfam" id="PF12019"/>
    </source>
</evidence>
<evidence type="ECO:0000256" key="7">
    <source>
        <dbReference type="ARBA" id="ARBA00022989"/>
    </source>
</evidence>
<proteinExistence type="inferred from homology"/>
<evidence type="ECO:0000256" key="11">
    <source>
        <dbReference type="SAM" id="Phobius"/>
    </source>
</evidence>
<dbReference type="SUPFAM" id="SSF54523">
    <property type="entry name" value="Pili subunits"/>
    <property type="match status" value="1"/>
</dbReference>
<dbReference type="GO" id="GO:0005886">
    <property type="term" value="C:plasma membrane"/>
    <property type="evidence" value="ECO:0007669"/>
    <property type="project" value="UniProtKB-SubCell"/>
</dbReference>
<dbReference type="GO" id="GO:0015627">
    <property type="term" value="C:type II protein secretion system complex"/>
    <property type="evidence" value="ECO:0007669"/>
    <property type="project" value="InterPro"/>
</dbReference>
<comment type="caution">
    <text evidence="13">The sequence shown here is derived from an EMBL/GenBank/DDBJ whole genome shotgun (WGS) entry which is preliminary data.</text>
</comment>
<dbReference type="Proteomes" id="UP000256431">
    <property type="component" value="Unassembled WGS sequence"/>
</dbReference>
<evidence type="ECO:0000313" key="13">
    <source>
        <dbReference type="EMBL" id="RDU39768.1"/>
    </source>
</evidence>
<evidence type="ECO:0000256" key="6">
    <source>
        <dbReference type="ARBA" id="ARBA00022692"/>
    </source>
</evidence>
<evidence type="ECO:0000256" key="3">
    <source>
        <dbReference type="ARBA" id="ARBA00022475"/>
    </source>
</evidence>
<keyword evidence="14" id="KW-1185">Reference proteome</keyword>
<evidence type="ECO:0000256" key="9">
    <source>
        <dbReference type="ARBA" id="ARBA00025772"/>
    </source>
</evidence>
<keyword evidence="5" id="KW-0997">Cell inner membrane</keyword>
<gene>
    <name evidence="13" type="ORF">DXI23_17300</name>
</gene>
<keyword evidence="7 11" id="KW-1133">Transmembrane helix</keyword>
<evidence type="ECO:0000256" key="8">
    <source>
        <dbReference type="ARBA" id="ARBA00023136"/>
    </source>
</evidence>
<protein>
    <recommendedName>
        <fullName evidence="2">Type II secretion system protein H</fullName>
    </recommendedName>
    <alternativeName>
        <fullName evidence="10">General secretion pathway protein H</fullName>
    </alternativeName>
</protein>
<feature type="domain" description="General secretion pathway GspH" evidence="12">
    <location>
        <begin position="46"/>
        <end position="175"/>
    </location>
</feature>
<sequence>MAELRRNSGFTLLELIITIVILAIVASFAVPSFRETVLNNRLTAQINEISSLISYARSEASKLQGGVVTACASTDSASCSGNASWETGWIIFRDIDGDRSVDGGDGDEVLKVGGALSGGNSFRIEGLTSDGGGFVQFASNGFPIPSSSGSNAGTFIVCDERGASEARAVVVNVSGQTRLARDTGGTAGVLNDHNDSDITCP</sequence>
<dbReference type="NCBIfam" id="TIGR02532">
    <property type="entry name" value="IV_pilin_GFxxxE"/>
    <property type="match status" value="1"/>
</dbReference>
<organism evidence="13 14">
    <name type="scientific">Marinobacter flavimaris</name>
    <dbReference type="NCBI Taxonomy" id="262076"/>
    <lineage>
        <taxon>Bacteria</taxon>
        <taxon>Pseudomonadati</taxon>
        <taxon>Pseudomonadota</taxon>
        <taxon>Gammaproteobacteria</taxon>
        <taxon>Pseudomonadales</taxon>
        <taxon>Marinobacteraceae</taxon>
        <taxon>Marinobacter</taxon>
    </lineage>
</organism>
<evidence type="ECO:0000256" key="4">
    <source>
        <dbReference type="ARBA" id="ARBA00022481"/>
    </source>
</evidence>
<evidence type="ECO:0000313" key="14">
    <source>
        <dbReference type="Proteomes" id="UP000256431"/>
    </source>
</evidence>
<dbReference type="InterPro" id="IPR045584">
    <property type="entry name" value="Pilin-like"/>
</dbReference>
<evidence type="ECO:0000256" key="5">
    <source>
        <dbReference type="ARBA" id="ARBA00022519"/>
    </source>
</evidence>
<dbReference type="RefSeq" id="WP_104271732.1">
    <property type="nucleotide sequence ID" value="NZ_PSSW01000011.1"/>
</dbReference>
<accession>A0A3D8GZ83</accession>
<dbReference type="Pfam" id="PF07963">
    <property type="entry name" value="N_methyl"/>
    <property type="match status" value="1"/>
</dbReference>
<dbReference type="InterPro" id="IPR022346">
    <property type="entry name" value="T2SS_GspH"/>
</dbReference>
<dbReference type="PROSITE" id="PS00409">
    <property type="entry name" value="PROKAR_NTER_METHYL"/>
    <property type="match status" value="1"/>
</dbReference>
<comment type="subcellular location">
    <subcellularLocation>
        <location evidence="1">Cell inner membrane</location>
        <topology evidence="1">Single-pass membrane protein</topology>
    </subcellularLocation>
</comment>
<evidence type="ECO:0000256" key="10">
    <source>
        <dbReference type="ARBA" id="ARBA00030775"/>
    </source>
</evidence>
<keyword evidence="3" id="KW-1003">Cell membrane</keyword>
<evidence type="ECO:0000256" key="1">
    <source>
        <dbReference type="ARBA" id="ARBA00004377"/>
    </source>
</evidence>
<evidence type="ECO:0000256" key="2">
    <source>
        <dbReference type="ARBA" id="ARBA00021549"/>
    </source>
</evidence>
<dbReference type="AlphaFoldDB" id="A0A3D8GZ83"/>
<keyword evidence="8 11" id="KW-0472">Membrane</keyword>
<keyword evidence="4" id="KW-0488">Methylation</keyword>
<keyword evidence="6 11" id="KW-0812">Transmembrane</keyword>
<dbReference type="EMBL" id="QRDH01000009">
    <property type="protein sequence ID" value="RDU39768.1"/>
    <property type="molecule type" value="Genomic_DNA"/>
</dbReference>
<dbReference type="InterPro" id="IPR012902">
    <property type="entry name" value="N_methyl_site"/>
</dbReference>